<evidence type="ECO:0000313" key="1">
    <source>
        <dbReference type="EMBL" id="MEA9357450.1"/>
    </source>
</evidence>
<organism evidence="1 2">
    <name type="scientific">Bacteriovorax antarcticus</name>
    <dbReference type="NCBI Taxonomy" id="3088717"/>
    <lineage>
        <taxon>Bacteria</taxon>
        <taxon>Pseudomonadati</taxon>
        <taxon>Bdellovibrionota</taxon>
        <taxon>Bacteriovoracia</taxon>
        <taxon>Bacteriovoracales</taxon>
        <taxon>Bacteriovoracaceae</taxon>
        <taxon>Bacteriovorax</taxon>
    </lineage>
</organism>
<comment type="caution">
    <text evidence="1">The sequence shown here is derived from an EMBL/GenBank/DDBJ whole genome shotgun (WGS) entry which is preliminary data.</text>
</comment>
<protein>
    <recommendedName>
        <fullName evidence="3">HTH cro/C1-type domain-containing protein</fullName>
    </recommendedName>
</protein>
<reference evidence="1 2" key="1">
    <citation type="submission" date="2023-11" db="EMBL/GenBank/DDBJ databases">
        <title>A Novel Polar Bacteriovorax (B. antarcticus) Isolated from the Biocrust in Antarctica.</title>
        <authorList>
            <person name="Mun W."/>
            <person name="Choi S.Y."/>
            <person name="Mitchell R.J."/>
        </authorList>
    </citation>
    <scope>NUCLEOTIDE SEQUENCE [LARGE SCALE GENOMIC DNA]</scope>
    <source>
        <strain evidence="1 2">PP10</strain>
    </source>
</reference>
<evidence type="ECO:0008006" key="3">
    <source>
        <dbReference type="Google" id="ProtNLM"/>
    </source>
</evidence>
<gene>
    <name evidence="1" type="ORF">SHI21_14580</name>
</gene>
<sequence>MTVNKVELAKKAGIGRRTLYDLIDPKKEFNPELSTISALIQALAA</sequence>
<dbReference type="RefSeq" id="WP_323577461.1">
    <property type="nucleotide sequence ID" value="NZ_JAYGJQ010000002.1"/>
</dbReference>
<evidence type="ECO:0000313" key="2">
    <source>
        <dbReference type="Proteomes" id="UP001302274"/>
    </source>
</evidence>
<dbReference type="EMBL" id="JAYGJQ010000002">
    <property type="protein sequence ID" value="MEA9357450.1"/>
    <property type="molecule type" value="Genomic_DNA"/>
</dbReference>
<accession>A0ABU5W0U5</accession>
<keyword evidence="2" id="KW-1185">Reference proteome</keyword>
<proteinExistence type="predicted"/>
<name>A0ABU5W0U5_9BACT</name>
<dbReference type="Proteomes" id="UP001302274">
    <property type="component" value="Unassembled WGS sequence"/>
</dbReference>